<dbReference type="AlphaFoldDB" id="A0A922A3B7"/>
<evidence type="ECO:0000313" key="1">
    <source>
        <dbReference type="EMBL" id="KAG6674074.1"/>
    </source>
</evidence>
<reference evidence="1" key="1">
    <citation type="submission" date="2021-01" db="EMBL/GenBank/DDBJ databases">
        <authorList>
            <person name="Lovell J.T."/>
            <person name="Bentley N."/>
            <person name="Bhattarai G."/>
            <person name="Jenkins J.W."/>
            <person name="Sreedasyam A."/>
            <person name="Alarcon Y."/>
            <person name="Bock C."/>
            <person name="Boston L."/>
            <person name="Carlson J."/>
            <person name="Cervantes K."/>
            <person name="Clermont K."/>
            <person name="Krom N."/>
            <person name="Kubenka K."/>
            <person name="Mamidi S."/>
            <person name="Mattison C."/>
            <person name="Monteros M."/>
            <person name="Pisani C."/>
            <person name="Plott C."/>
            <person name="Rajasekar S."/>
            <person name="Rhein H.S."/>
            <person name="Rohla C."/>
            <person name="Song M."/>
            <person name="Hilaire R.S."/>
            <person name="Shu S."/>
            <person name="Wells L."/>
            <person name="Wang X."/>
            <person name="Webber J."/>
            <person name="Heerema R.J."/>
            <person name="Klein P."/>
            <person name="Conner P."/>
            <person name="Grauke L."/>
            <person name="Grimwood J."/>
            <person name="Schmutz J."/>
            <person name="Randall J.J."/>
        </authorList>
    </citation>
    <scope>NUCLEOTIDE SEQUENCE</scope>
    <source>
        <tissue evidence="1">Leaf</tissue>
    </source>
</reference>
<name>A0A922A3B7_CARIL</name>
<proteinExistence type="predicted"/>
<accession>A0A922A3B7</accession>
<gene>
    <name evidence="1" type="ORF">I3842_15G024500</name>
</gene>
<evidence type="ECO:0000313" key="2">
    <source>
        <dbReference type="Proteomes" id="UP000811246"/>
    </source>
</evidence>
<comment type="caution">
    <text evidence="1">The sequence shown here is derived from an EMBL/GenBank/DDBJ whole genome shotgun (WGS) entry which is preliminary data.</text>
</comment>
<organism evidence="1 2">
    <name type="scientific">Carya illinoinensis</name>
    <name type="common">Pecan</name>
    <dbReference type="NCBI Taxonomy" id="32201"/>
    <lineage>
        <taxon>Eukaryota</taxon>
        <taxon>Viridiplantae</taxon>
        <taxon>Streptophyta</taxon>
        <taxon>Embryophyta</taxon>
        <taxon>Tracheophyta</taxon>
        <taxon>Spermatophyta</taxon>
        <taxon>Magnoliopsida</taxon>
        <taxon>eudicotyledons</taxon>
        <taxon>Gunneridae</taxon>
        <taxon>Pentapetalae</taxon>
        <taxon>rosids</taxon>
        <taxon>fabids</taxon>
        <taxon>Fagales</taxon>
        <taxon>Juglandaceae</taxon>
        <taxon>Carya</taxon>
    </lineage>
</organism>
<sequence length="112" mass="12605">MLFSTLGFLWLSSFFPFGLFQVSIGLVLFACVTIRLQGCSDGDSTECRPCFHCRPAVRHKVACLNPAMEEKCAWAGGSRRTWSLVEDLLSTHACFVHVCCRRWWGLSGTHVF</sequence>
<dbReference type="EMBL" id="CM031839">
    <property type="protein sequence ID" value="KAG6674074.1"/>
    <property type="molecule type" value="Genomic_DNA"/>
</dbReference>
<dbReference type="Proteomes" id="UP000811246">
    <property type="component" value="Chromosome 15"/>
</dbReference>
<protein>
    <submittedName>
        <fullName evidence="1">Uncharacterized protein</fullName>
    </submittedName>
</protein>